<dbReference type="AlphaFoldDB" id="A0AAE1PEY7"/>
<keyword evidence="4" id="KW-1185">Reference proteome</keyword>
<proteinExistence type="predicted"/>
<feature type="region of interest" description="Disordered" evidence="1">
    <location>
        <begin position="1"/>
        <end position="36"/>
    </location>
</feature>
<dbReference type="EMBL" id="JAWZYT010002093">
    <property type="protein sequence ID" value="KAK4306751.1"/>
    <property type="molecule type" value="Genomic_DNA"/>
</dbReference>
<reference evidence="3" key="1">
    <citation type="submission" date="2023-11" db="EMBL/GenBank/DDBJ databases">
        <title>Genome assemblies of two species of porcelain crab, Petrolisthes cinctipes and Petrolisthes manimaculis (Anomura: Porcellanidae).</title>
        <authorList>
            <person name="Angst P."/>
        </authorList>
    </citation>
    <scope>NUCLEOTIDE SEQUENCE</scope>
    <source>
        <strain evidence="3">PB745_02</strain>
        <tissue evidence="3">Gill</tissue>
    </source>
</reference>
<comment type="caution">
    <text evidence="3">The sequence shown here is derived from an EMBL/GenBank/DDBJ whole genome shotgun (WGS) entry which is preliminary data.</text>
</comment>
<dbReference type="Proteomes" id="UP001292094">
    <property type="component" value="Unassembled WGS sequence"/>
</dbReference>
<accession>A0AAE1PEY7</accession>
<dbReference type="Pfam" id="PF14945">
    <property type="entry name" value="LLC1"/>
    <property type="match status" value="1"/>
</dbReference>
<dbReference type="EMBL" id="JAWZYT010003002">
    <property type="protein sequence ID" value="KAK4300702.1"/>
    <property type="molecule type" value="Genomic_DNA"/>
</dbReference>
<evidence type="ECO:0000313" key="4">
    <source>
        <dbReference type="Proteomes" id="UP001292094"/>
    </source>
</evidence>
<gene>
    <name evidence="3" type="ORF">Pmani_021451</name>
    <name evidence="2" type="ORF">Pmani_027103</name>
</gene>
<protein>
    <submittedName>
        <fullName evidence="3">Uncharacterized protein</fullName>
    </submittedName>
</protein>
<evidence type="ECO:0000313" key="2">
    <source>
        <dbReference type="EMBL" id="KAK4300702.1"/>
    </source>
</evidence>
<evidence type="ECO:0000256" key="1">
    <source>
        <dbReference type="SAM" id="MobiDB-lite"/>
    </source>
</evidence>
<evidence type="ECO:0000313" key="3">
    <source>
        <dbReference type="EMBL" id="KAK4306751.1"/>
    </source>
</evidence>
<sequence length="135" mass="15144">MGRFDAGEYLDQLKGARTEKKKGGSGGQGGEHRPRFCIFSQDPVKDDRIWRAVVRGEVMAGRRRQLDHGHSLHVFQQQTSSCPSRSSGEDSFTRHLHLTYGIPANGPPLPTTSNGVIGWRSSQPHLHLERYSTHR</sequence>
<name>A0AAE1PEY7_9EUCA</name>
<dbReference type="InterPro" id="IPR020339">
    <property type="entry name" value="C20orf85-like"/>
</dbReference>
<organism evidence="3 4">
    <name type="scientific">Petrolisthes manimaculis</name>
    <dbReference type="NCBI Taxonomy" id="1843537"/>
    <lineage>
        <taxon>Eukaryota</taxon>
        <taxon>Metazoa</taxon>
        <taxon>Ecdysozoa</taxon>
        <taxon>Arthropoda</taxon>
        <taxon>Crustacea</taxon>
        <taxon>Multicrustacea</taxon>
        <taxon>Malacostraca</taxon>
        <taxon>Eumalacostraca</taxon>
        <taxon>Eucarida</taxon>
        <taxon>Decapoda</taxon>
        <taxon>Pleocyemata</taxon>
        <taxon>Anomura</taxon>
        <taxon>Galatheoidea</taxon>
        <taxon>Porcellanidae</taxon>
        <taxon>Petrolisthes</taxon>
    </lineage>
</organism>